<name>A0A433MH76_9BURK</name>
<proteinExistence type="predicted"/>
<evidence type="ECO:0000259" key="2">
    <source>
        <dbReference type="Pfam" id="PF13466"/>
    </source>
</evidence>
<feature type="compositionally biased region" description="Low complexity" evidence="1">
    <location>
        <begin position="27"/>
        <end position="43"/>
    </location>
</feature>
<dbReference type="RefSeq" id="WP_126021420.1">
    <property type="nucleotide sequence ID" value="NZ_RXFT01000003.1"/>
</dbReference>
<protein>
    <submittedName>
        <fullName evidence="3">STAS domain-containing protein</fullName>
    </submittedName>
</protein>
<dbReference type="OrthoDB" id="5298269at2"/>
<evidence type="ECO:0000313" key="4">
    <source>
        <dbReference type="Proteomes" id="UP000281118"/>
    </source>
</evidence>
<reference evidence="3 4" key="1">
    <citation type="submission" date="2018-12" db="EMBL/GenBank/DDBJ databases">
        <title>The genome sequences of Variovorax guangxiensis DSM 27352.</title>
        <authorList>
            <person name="Gao J."/>
            <person name="Sun J."/>
        </authorList>
    </citation>
    <scope>NUCLEOTIDE SEQUENCE [LARGE SCALE GENOMIC DNA]</scope>
    <source>
        <strain evidence="3 4">DSM 27352</strain>
    </source>
</reference>
<dbReference type="Proteomes" id="UP000281118">
    <property type="component" value="Unassembled WGS sequence"/>
</dbReference>
<evidence type="ECO:0000256" key="1">
    <source>
        <dbReference type="SAM" id="MobiDB-lite"/>
    </source>
</evidence>
<organism evidence="3 4">
    <name type="scientific">Variovorax guangxiensis</name>
    <dbReference type="NCBI Taxonomy" id="1775474"/>
    <lineage>
        <taxon>Bacteria</taxon>
        <taxon>Pseudomonadati</taxon>
        <taxon>Pseudomonadota</taxon>
        <taxon>Betaproteobacteria</taxon>
        <taxon>Burkholderiales</taxon>
        <taxon>Comamonadaceae</taxon>
        <taxon>Variovorax</taxon>
    </lineage>
</organism>
<feature type="domain" description="MlaB-like STAS" evidence="2">
    <location>
        <begin position="474"/>
        <end position="549"/>
    </location>
</feature>
<dbReference type="SUPFAM" id="SSF52091">
    <property type="entry name" value="SpoIIaa-like"/>
    <property type="match status" value="1"/>
</dbReference>
<accession>A0A433MH76</accession>
<dbReference type="InterPro" id="IPR036513">
    <property type="entry name" value="STAS_dom_sf"/>
</dbReference>
<dbReference type="Pfam" id="PF13466">
    <property type="entry name" value="STAS_2"/>
    <property type="match status" value="1"/>
</dbReference>
<feature type="region of interest" description="Disordered" evidence="1">
    <location>
        <begin position="25"/>
        <end position="45"/>
    </location>
</feature>
<comment type="caution">
    <text evidence="3">The sequence shown here is derived from an EMBL/GenBank/DDBJ whole genome shotgun (WGS) entry which is preliminary data.</text>
</comment>
<dbReference type="EMBL" id="RXFT01000003">
    <property type="protein sequence ID" value="RUR67247.1"/>
    <property type="molecule type" value="Genomic_DNA"/>
</dbReference>
<dbReference type="InterPro" id="IPR058548">
    <property type="entry name" value="MlaB-like_STAS"/>
</dbReference>
<sequence>MPKEDSGRLLSKVAKFVRNPLKDWSELDAPSSASSASDSSLPAQTYSREMLKEMIERRQRNDFVRRREFDMLRKLRQREAAAHAFEATVTPSSFNVNSSSERSEGRALTLKKIDEIEQQMSQQWWKGRGPNGEVLVNPPPEAGAETLPPVDTDELLSEPAPPSLAVEAAQVAGEAGAAPAVAASVPLLSSRLAHDGALEEAVIRFAHGDDTGAEAILLQALASPPDSVSPVESATDAASERDDNRWRALFDLYRATGDAAKFAAARMRYAQRMRRMGPDWVSLEELARSVKAVTASEEAAGIAESGAPADWTCPTRLAREGLMDLTRALSKAGSVWTLDWRGLHAIEPEAAAPLRVLFTHWADSPVQLRFMGSSQLLAVLSEAAPNNERGTDDVWWQLHLAALRMMHLPDDFELVALNYCITYEVSPPAWADPKGECTTLAAPPASRPSSVWSLLSVGGDSESFPSTDSGFAALAGDLRGESLSNWQRLDHDLRHTTAPVISCAALLRMDLAAAGTLLSWVRTRDANGERVQFVDVHRLVAALFNLVGIADHATVAVRKN</sequence>
<evidence type="ECO:0000313" key="3">
    <source>
        <dbReference type="EMBL" id="RUR67247.1"/>
    </source>
</evidence>
<gene>
    <name evidence="3" type="ORF">EJP67_09240</name>
</gene>
<dbReference type="AlphaFoldDB" id="A0A433MH76"/>